<organism evidence="1 2">
    <name type="scientific">Trichonephila inaurata madagascariensis</name>
    <dbReference type="NCBI Taxonomy" id="2747483"/>
    <lineage>
        <taxon>Eukaryota</taxon>
        <taxon>Metazoa</taxon>
        <taxon>Ecdysozoa</taxon>
        <taxon>Arthropoda</taxon>
        <taxon>Chelicerata</taxon>
        <taxon>Arachnida</taxon>
        <taxon>Araneae</taxon>
        <taxon>Araneomorphae</taxon>
        <taxon>Entelegynae</taxon>
        <taxon>Araneoidea</taxon>
        <taxon>Nephilidae</taxon>
        <taxon>Trichonephila</taxon>
        <taxon>Trichonephila inaurata</taxon>
    </lineage>
</organism>
<evidence type="ECO:0000313" key="1">
    <source>
        <dbReference type="EMBL" id="GFY56876.1"/>
    </source>
</evidence>
<dbReference type="OrthoDB" id="10566751at2759"/>
<protein>
    <submittedName>
        <fullName evidence="1">Uncharacterized protein</fullName>
    </submittedName>
</protein>
<sequence>MERLNRMPPRAPLLHSIEQPYRRGRAFVRQHASVGPLVSAADKGHKVLVSPTGDEGVNHYLPWDRAEAAHWASSHATNLSVLQRRAASRCCVRRKLCSSTPSYGENPFCAGDRILFASHHSESFLARHFVNNL</sequence>
<evidence type="ECO:0000313" key="2">
    <source>
        <dbReference type="Proteomes" id="UP000886998"/>
    </source>
</evidence>
<dbReference type="EMBL" id="BMAV01011191">
    <property type="protein sequence ID" value="GFY56876.1"/>
    <property type="molecule type" value="Genomic_DNA"/>
</dbReference>
<keyword evidence="2" id="KW-1185">Reference proteome</keyword>
<comment type="caution">
    <text evidence="1">The sequence shown here is derived from an EMBL/GenBank/DDBJ whole genome shotgun (WGS) entry which is preliminary data.</text>
</comment>
<name>A0A8X6XSP3_9ARAC</name>
<accession>A0A8X6XSP3</accession>
<dbReference type="Proteomes" id="UP000886998">
    <property type="component" value="Unassembled WGS sequence"/>
</dbReference>
<reference evidence="1" key="1">
    <citation type="submission" date="2020-08" db="EMBL/GenBank/DDBJ databases">
        <title>Multicomponent nature underlies the extraordinary mechanical properties of spider dragline silk.</title>
        <authorList>
            <person name="Kono N."/>
            <person name="Nakamura H."/>
            <person name="Mori M."/>
            <person name="Yoshida Y."/>
            <person name="Ohtoshi R."/>
            <person name="Malay A.D."/>
            <person name="Moran D.A.P."/>
            <person name="Tomita M."/>
            <person name="Numata K."/>
            <person name="Arakawa K."/>
        </authorList>
    </citation>
    <scope>NUCLEOTIDE SEQUENCE</scope>
</reference>
<dbReference type="AlphaFoldDB" id="A0A8X6XSP3"/>
<gene>
    <name evidence="1" type="ORF">TNIN_353961</name>
</gene>
<proteinExistence type="predicted"/>